<evidence type="ECO:0000256" key="1">
    <source>
        <dbReference type="ARBA" id="ARBA00004370"/>
    </source>
</evidence>
<keyword evidence="2" id="KW-0812">Transmembrane</keyword>
<feature type="domain" description="Receptor ligand binding region" evidence="5">
    <location>
        <begin position="47"/>
        <end position="187"/>
    </location>
</feature>
<comment type="caution">
    <text evidence="6">The sequence shown here is derived from an EMBL/GenBank/DDBJ whole genome shotgun (WGS) entry which is preliminary data.</text>
</comment>
<dbReference type="Gene3D" id="3.40.50.2300">
    <property type="match status" value="1"/>
</dbReference>
<sequence>MSRTLLCAPPGQVAIVVLVLLRVTNGDVFNLGVLLPYTGHQQMRTAAGAIQLAIDSANTDKTLTELRRGGHRLSFTWRDTACDTKQGLLAAVDLWANRNDDDRPIDAFIGPGCDTVCLPAGLLASRWGIPMISYGCVSEQLSNKLVYSTFARTHASYADVGLFVGAMMARYGWQRVGVIASWKLLWEKTTAQIQVCVGGGWSMCACVRACVRPCERMCVRLHTM</sequence>
<evidence type="ECO:0000259" key="5">
    <source>
        <dbReference type="Pfam" id="PF01094"/>
    </source>
</evidence>
<dbReference type="AlphaFoldDB" id="A0AAD9UG93"/>
<keyword evidence="3" id="KW-1133">Transmembrane helix</keyword>
<evidence type="ECO:0000313" key="6">
    <source>
        <dbReference type="EMBL" id="KAK2188312.1"/>
    </source>
</evidence>
<gene>
    <name evidence="6" type="ORF">NP493_136g03009</name>
</gene>
<reference evidence="6" key="1">
    <citation type="journal article" date="2023" name="Mol. Biol. Evol.">
        <title>Third-Generation Sequencing Reveals the Adaptive Role of the Epigenome in Three Deep-Sea Polychaetes.</title>
        <authorList>
            <person name="Perez M."/>
            <person name="Aroh O."/>
            <person name="Sun Y."/>
            <person name="Lan Y."/>
            <person name="Juniper S.K."/>
            <person name="Young C.R."/>
            <person name="Angers B."/>
            <person name="Qian P.Y."/>
        </authorList>
    </citation>
    <scope>NUCLEOTIDE SEQUENCE</scope>
    <source>
        <strain evidence="6">R07B-5</strain>
    </source>
</reference>
<comment type="subcellular location">
    <subcellularLocation>
        <location evidence="1">Membrane</location>
    </subcellularLocation>
</comment>
<dbReference type="InterPro" id="IPR001828">
    <property type="entry name" value="ANF_lig-bd_rcpt"/>
</dbReference>
<dbReference type="PANTHER" id="PTHR44755">
    <property type="entry name" value="NATRIURETIC PEPTIDE RECEPTOR 3-RELATED"/>
    <property type="match status" value="1"/>
</dbReference>
<keyword evidence="7" id="KW-1185">Reference proteome</keyword>
<keyword evidence="4" id="KW-0472">Membrane</keyword>
<dbReference type="GO" id="GO:0007165">
    <property type="term" value="P:signal transduction"/>
    <property type="evidence" value="ECO:0007669"/>
    <property type="project" value="TreeGrafter"/>
</dbReference>
<evidence type="ECO:0000313" key="7">
    <source>
        <dbReference type="Proteomes" id="UP001209878"/>
    </source>
</evidence>
<dbReference type="GO" id="GO:0017046">
    <property type="term" value="F:peptide hormone binding"/>
    <property type="evidence" value="ECO:0007669"/>
    <property type="project" value="TreeGrafter"/>
</dbReference>
<dbReference type="PANTHER" id="PTHR44755:SF8">
    <property type="entry name" value="RECEPTOR LIGAND BINDING REGION DOMAIN-CONTAINING PROTEIN"/>
    <property type="match status" value="1"/>
</dbReference>
<evidence type="ECO:0000256" key="4">
    <source>
        <dbReference type="ARBA" id="ARBA00023136"/>
    </source>
</evidence>
<dbReference type="InterPro" id="IPR052612">
    <property type="entry name" value="ANP_Clearance_Receptor"/>
</dbReference>
<protein>
    <recommendedName>
        <fullName evidence="5">Receptor ligand binding region domain-containing protein</fullName>
    </recommendedName>
</protein>
<dbReference type="GO" id="GO:0038023">
    <property type="term" value="F:signaling receptor activity"/>
    <property type="evidence" value="ECO:0007669"/>
    <property type="project" value="TreeGrafter"/>
</dbReference>
<dbReference type="Pfam" id="PF01094">
    <property type="entry name" value="ANF_receptor"/>
    <property type="match status" value="1"/>
</dbReference>
<dbReference type="InterPro" id="IPR028082">
    <property type="entry name" value="Peripla_BP_I"/>
</dbReference>
<dbReference type="CDD" id="cd06352">
    <property type="entry name" value="PBP1_NPR_GC-like"/>
    <property type="match status" value="1"/>
</dbReference>
<proteinExistence type="predicted"/>
<dbReference type="EMBL" id="JAODUO010000136">
    <property type="protein sequence ID" value="KAK2188312.1"/>
    <property type="molecule type" value="Genomic_DNA"/>
</dbReference>
<dbReference type="SUPFAM" id="SSF53822">
    <property type="entry name" value="Periplasmic binding protein-like I"/>
    <property type="match status" value="1"/>
</dbReference>
<evidence type="ECO:0000256" key="3">
    <source>
        <dbReference type="ARBA" id="ARBA00022989"/>
    </source>
</evidence>
<dbReference type="Proteomes" id="UP001209878">
    <property type="component" value="Unassembled WGS sequence"/>
</dbReference>
<accession>A0AAD9UG93</accession>
<evidence type="ECO:0000256" key="2">
    <source>
        <dbReference type="ARBA" id="ARBA00022692"/>
    </source>
</evidence>
<dbReference type="GO" id="GO:0016020">
    <property type="term" value="C:membrane"/>
    <property type="evidence" value="ECO:0007669"/>
    <property type="project" value="UniProtKB-SubCell"/>
</dbReference>
<name>A0AAD9UG93_RIDPI</name>
<organism evidence="6 7">
    <name type="scientific">Ridgeia piscesae</name>
    <name type="common">Tubeworm</name>
    <dbReference type="NCBI Taxonomy" id="27915"/>
    <lineage>
        <taxon>Eukaryota</taxon>
        <taxon>Metazoa</taxon>
        <taxon>Spiralia</taxon>
        <taxon>Lophotrochozoa</taxon>
        <taxon>Annelida</taxon>
        <taxon>Polychaeta</taxon>
        <taxon>Sedentaria</taxon>
        <taxon>Canalipalpata</taxon>
        <taxon>Sabellida</taxon>
        <taxon>Siboglinidae</taxon>
        <taxon>Ridgeia</taxon>
    </lineage>
</organism>